<dbReference type="InterPro" id="IPR019734">
    <property type="entry name" value="TPR_rpt"/>
</dbReference>
<comment type="caution">
    <text evidence="6">The sequence shown here is derived from an EMBL/GenBank/DDBJ whole genome shotgun (WGS) entry which is preliminary data.</text>
</comment>
<dbReference type="SUPFAM" id="SSF48452">
    <property type="entry name" value="TPR-like"/>
    <property type="match status" value="1"/>
</dbReference>
<reference evidence="6 7" key="1">
    <citation type="submission" date="2024-09" db="EMBL/GenBank/DDBJ databases">
        <authorList>
            <person name="Sun Q."/>
            <person name="Mori K."/>
        </authorList>
    </citation>
    <scope>NUCLEOTIDE SEQUENCE [LARGE SCALE GENOMIC DNA]</scope>
    <source>
        <strain evidence="6 7">CCM 7792</strain>
    </source>
</reference>
<name>A0ABV6FDX2_9BURK</name>
<keyword evidence="7" id="KW-1185">Reference proteome</keyword>
<evidence type="ECO:0000256" key="1">
    <source>
        <dbReference type="ARBA" id="ARBA00022737"/>
    </source>
</evidence>
<protein>
    <submittedName>
        <fullName evidence="6">Tetratricopeptide repeat protein</fullName>
    </submittedName>
</protein>
<feature type="region of interest" description="Disordered" evidence="4">
    <location>
        <begin position="14"/>
        <end position="36"/>
    </location>
</feature>
<keyword evidence="5" id="KW-0812">Transmembrane</keyword>
<dbReference type="Gene3D" id="1.25.40.10">
    <property type="entry name" value="Tetratricopeptide repeat domain"/>
    <property type="match status" value="2"/>
</dbReference>
<keyword evidence="2 3" id="KW-0802">TPR repeat</keyword>
<keyword evidence="1" id="KW-0677">Repeat</keyword>
<gene>
    <name evidence="6" type="ORF">ACFFJK_07455</name>
</gene>
<dbReference type="PANTHER" id="PTHR45586">
    <property type="entry name" value="TPR REPEAT-CONTAINING PROTEIN PA4667"/>
    <property type="match status" value="1"/>
</dbReference>
<dbReference type="PANTHER" id="PTHR45586:SF1">
    <property type="entry name" value="LIPOPOLYSACCHARIDE ASSEMBLY PROTEIN B"/>
    <property type="match status" value="1"/>
</dbReference>
<keyword evidence="5" id="KW-0472">Membrane</keyword>
<dbReference type="SMART" id="SM00028">
    <property type="entry name" value="TPR"/>
    <property type="match status" value="3"/>
</dbReference>
<accession>A0ABV6FDX2</accession>
<evidence type="ECO:0000256" key="2">
    <source>
        <dbReference type="ARBA" id="ARBA00022803"/>
    </source>
</evidence>
<feature type="region of interest" description="Disordered" evidence="4">
    <location>
        <begin position="138"/>
        <end position="188"/>
    </location>
</feature>
<dbReference type="EMBL" id="JBHLWP010000009">
    <property type="protein sequence ID" value="MFC0251722.1"/>
    <property type="molecule type" value="Genomic_DNA"/>
</dbReference>
<feature type="repeat" description="TPR" evidence="3">
    <location>
        <begin position="289"/>
        <end position="322"/>
    </location>
</feature>
<dbReference type="Pfam" id="PF13432">
    <property type="entry name" value="TPR_16"/>
    <property type="match status" value="1"/>
</dbReference>
<feature type="transmembrane region" description="Helical" evidence="5">
    <location>
        <begin position="42"/>
        <end position="63"/>
    </location>
</feature>
<evidence type="ECO:0000256" key="5">
    <source>
        <dbReference type="SAM" id="Phobius"/>
    </source>
</evidence>
<evidence type="ECO:0000313" key="7">
    <source>
        <dbReference type="Proteomes" id="UP001589773"/>
    </source>
</evidence>
<feature type="compositionally biased region" description="Low complexity" evidence="4">
    <location>
        <begin position="138"/>
        <end position="175"/>
    </location>
</feature>
<dbReference type="InterPro" id="IPR011990">
    <property type="entry name" value="TPR-like_helical_dom_sf"/>
</dbReference>
<organism evidence="6 7">
    <name type="scientific">Massilia consociata</name>
    <dbReference type="NCBI Taxonomy" id="760117"/>
    <lineage>
        <taxon>Bacteria</taxon>
        <taxon>Pseudomonadati</taxon>
        <taxon>Pseudomonadota</taxon>
        <taxon>Betaproteobacteria</taxon>
        <taxon>Burkholderiales</taxon>
        <taxon>Oxalobacteraceae</taxon>
        <taxon>Telluria group</taxon>
        <taxon>Massilia</taxon>
    </lineage>
</organism>
<keyword evidence="5" id="KW-1133">Transmembrane helix</keyword>
<evidence type="ECO:0000313" key="6">
    <source>
        <dbReference type="EMBL" id="MFC0251722.1"/>
    </source>
</evidence>
<dbReference type="InterPro" id="IPR051012">
    <property type="entry name" value="CellSynth/LPSAsmb/PSIAsmb"/>
</dbReference>
<dbReference type="PROSITE" id="PS50005">
    <property type="entry name" value="TPR"/>
    <property type="match status" value="1"/>
</dbReference>
<proteinExistence type="predicted"/>
<evidence type="ECO:0000256" key="4">
    <source>
        <dbReference type="SAM" id="MobiDB-lite"/>
    </source>
</evidence>
<dbReference type="Proteomes" id="UP001589773">
    <property type="component" value="Unassembled WGS sequence"/>
</dbReference>
<dbReference type="Pfam" id="PF14559">
    <property type="entry name" value="TPR_19"/>
    <property type="match status" value="1"/>
</dbReference>
<evidence type="ECO:0000256" key="3">
    <source>
        <dbReference type="PROSITE-ProRule" id="PRU00339"/>
    </source>
</evidence>
<sequence>MSLINRMLQDLDARAGQPGADPLPSDIRPVPPPERSLPSRRVAVVAGAVATVALLGAAGWHLLGKAPAGVAASVPAGGAAIASPVVPAAVQPAPSIPAPVVAIEIPVPPREDIAQVAALPSAAMQEGPLFEAEAVAAPKPAAKQAARADRPGAPTASRAPAAPRAERAPAPAKAFPVKEGRVETPAQRAENAYRRALASLEDGRVTEAMATLQAALKSDPRHEASRQTLVSLLMEAKRPEEAIRQLGAALALDPRQPAMAMLLARLQLERGSPGIDTLLRTLPYAAGNGEYHAFLAGALQHEGRHREAVEHYQAALRTAPQNGVWWMGLGISLQAEKRGPEAAGALQKALDSGTLSPELQGFVERKLKQLVR</sequence>